<dbReference type="EMBL" id="LAZR01000534">
    <property type="protein sequence ID" value="KKN65115.1"/>
    <property type="molecule type" value="Genomic_DNA"/>
</dbReference>
<feature type="transmembrane region" description="Helical" evidence="1">
    <location>
        <begin position="87"/>
        <end position="104"/>
    </location>
</feature>
<comment type="caution">
    <text evidence="2">The sequence shown here is derived from an EMBL/GenBank/DDBJ whole genome shotgun (WGS) entry which is preliminary data.</text>
</comment>
<proteinExistence type="predicted"/>
<reference evidence="2" key="1">
    <citation type="journal article" date="2015" name="Nature">
        <title>Complex archaea that bridge the gap between prokaryotes and eukaryotes.</title>
        <authorList>
            <person name="Spang A."/>
            <person name="Saw J.H."/>
            <person name="Jorgensen S.L."/>
            <person name="Zaremba-Niedzwiedzka K."/>
            <person name="Martijn J."/>
            <person name="Lind A.E."/>
            <person name="van Eijk R."/>
            <person name="Schleper C."/>
            <person name="Guy L."/>
            <person name="Ettema T.J."/>
        </authorList>
    </citation>
    <scope>NUCLEOTIDE SEQUENCE</scope>
</reference>
<keyword evidence="1" id="KW-1133">Transmembrane helix</keyword>
<keyword evidence="1" id="KW-0472">Membrane</keyword>
<gene>
    <name evidence="2" type="ORF">LCGC14_0485030</name>
</gene>
<sequence>MCVFLQAYDAFCVALFVPLHTPLFDLVVSIVNCLYIVYVHIVGLIFPPIRFPQSSQLILVIVSCGKKVDCIIRFFKRVLLQWVQRVFLRIIFSSIGLLCCRVLFPIPQRQKKTLVASL</sequence>
<protein>
    <submittedName>
        <fullName evidence="2">Uncharacterized protein</fullName>
    </submittedName>
</protein>
<name>A0A0F9S881_9ZZZZ</name>
<evidence type="ECO:0000313" key="2">
    <source>
        <dbReference type="EMBL" id="KKN65115.1"/>
    </source>
</evidence>
<organism evidence="2">
    <name type="scientific">marine sediment metagenome</name>
    <dbReference type="NCBI Taxonomy" id="412755"/>
    <lineage>
        <taxon>unclassified sequences</taxon>
        <taxon>metagenomes</taxon>
        <taxon>ecological metagenomes</taxon>
    </lineage>
</organism>
<keyword evidence="1" id="KW-0812">Transmembrane</keyword>
<evidence type="ECO:0000256" key="1">
    <source>
        <dbReference type="SAM" id="Phobius"/>
    </source>
</evidence>
<feature type="transmembrane region" description="Helical" evidence="1">
    <location>
        <begin position="26"/>
        <end position="45"/>
    </location>
</feature>
<dbReference type="AlphaFoldDB" id="A0A0F9S881"/>
<accession>A0A0F9S881</accession>